<dbReference type="GO" id="GO:0004674">
    <property type="term" value="F:protein serine/threonine kinase activity"/>
    <property type="evidence" value="ECO:0007669"/>
    <property type="project" value="UniProtKB-KW"/>
</dbReference>
<dbReference type="InterPro" id="IPR017441">
    <property type="entry name" value="Protein_kinase_ATP_BS"/>
</dbReference>
<organism evidence="25 26">
    <name type="scientific">Vitis vinifera</name>
    <name type="common">Grape</name>
    <dbReference type="NCBI Taxonomy" id="29760"/>
    <lineage>
        <taxon>Eukaryota</taxon>
        <taxon>Viridiplantae</taxon>
        <taxon>Streptophyta</taxon>
        <taxon>Embryophyta</taxon>
        <taxon>Tracheophyta</taxon>
        <taxon>Spermatophyta</taxon>
        <taxon>Magnoliopsida</taxon>
        <taxon>eudicotyledons</taxon>
        <taxon>Gunneridae</taxon>
        <taxon>Pentapetalae</taxon>
        <taxon>rosids</taxon>
        <taxon>Vitales</taxon>
        <taxon>Vitaceae</taxon>
        <taxon>Viteae</taxon>
        <taxon>Vitis</taxon>
    </lineage>
</organism>
<dbReference type="FunFam" id="3.30.200.20:FF:000309">
    <property type="entry name" value="Leucine-rich repeat receptor protein kinase MSP1"/>
    <property type="match status" value="1"/>
</dbReference>
<evidence type="ECO:0000256" key="17">
    <source>
        <dbReference type="ARBA" id="ARBA00023136"/>
    </source>
</evidence>
<keyword evidence="11" id="KW-0732">Signal</keyword>
<dbReference type="InterPro" id="IPR013210">
    <property type="entry name" value="LRR_N_plant-typ"/>
</dbReference>
<dbReference type="Pfam" id="PF00069">
    <property type="entry name" value="Pkinase"/>
    <property type="match status" value="1"/>
</dbReference>
<dbReference type="InterPro" id="IPR051716">
    <property type="entry name" value="Plant_RL_S/T_kinase"/>
</dbReference>
<dbReference type="InterPro" id="IPR032675">
    <property type="entry name" value="LRR_dom_sf"/>
</dbReference>
<keyword evidence="7" id="KW-0433">Leucine-rich repeat</keyword>
<evidence type="ECO:0000256" key="1">
    <source>
        <dbReference type="ARBA" id="ARBA00004236"/>
    </source>
</evidence>
<evidence type="ECO:0000256" key="16">
    <source>
        <dbReference type="ARBA" id="ARBA00022989"/>
    </source>
</evidence>
<sequence length="1464" mass="162392">MTLEDSSSYSLLHRLIITPCFFIFLLFLLYSISSFHVTFTFASTPITSFSKVEQDQEALALLTWKASLDNQTQSFLFSWSGRNSCHHWFGVTCHRSGSVSDLDLQSCGLRGTLHNLNFSSLSNLLTLNLYNNSLYGTIPINIGNLSKLIIVLDFRFNHFIGVISDQLGFLTSLSFLALSSNNFKGPIPPSIGNLRNLTTLYLNSNNLSGSIPQEIGLLRSLNVIDLSTNNLIGSIPPSIGNLRNLTTLLLPRNKLSGFIPQEIGLLRSLTGIDLSTNNLIGPIPSSIGNLRNLTTLYLNSNNLSGSIPQEITLLRSLNYLVLSYNNLNGSLPTSIENWKNLIILYIYGNQLSGSIPEEIGLLTSLENLDLADNNLSGSIPASLGNLSKLSLLYLYGNKLSGFIPQEFELLRSLIVLELGSNNLTGPIPSFVGNLRNLTTLYLSQNDLFGYIPQEIGLLRLLNILDLSFNNLIGSIPASIGNLSSLTTLALHSNKLSGAIPREMNNITHLKSLQIGENNFTGHLPQEICLGNALEKVSAQRNHFTGPIPKSLKNCTSLFRVRLENNQLTGDIAESFGVYPNLNYIDLSNNNLYGDLSEKWGKCHMLTNLNISNNKISGAIPPQLGKAIQLQQLDLSSNHLIGKIPKELGMLPLLFKLLLGNNKLSGSIPLELGNLSNLEILDLASNNLSGPIPKQLGNFWKLWSLNLSENRFVDSIPDEIGKMHHLRSLDLSQNMLTGEMPPLLGELQNLETLNLSHNGLSGTIPHTFDDLISLTVADISYNQLEGPLPNIKAFAPFEAFKNNKGLCGNNVTHLKPCSASRKKANKFSILIIILLIVSSLLFLFAFVIGIFFLFQKLRKRKTKSPEADVEDLFAIWGHDGELLYEHIIQGTDNFSSKQCIGTGGYGTVYKAELPTGRVVAVKKLHSSQDGDMADLKAFKSEIHALTQIRHRNIVKLYGFSLFAENSFLVYEFMEKGSLRNILRNDEEAEKLDWIVRLNVVKGVAKALSYMHHDCSPPIIHRDISSNNVLLDSEYEAHVSDFGTARLLKSDSSNWTSFAGTFGYTAPELAYSMKVDNKTDVYSFGVVTLEVIMGRHPGELISSYQRPSPPVNQVAKEVEVAVKLAFACLRVNPQSRPTMQQVARALSTQWPPLLKPFSMITLLELQDHGHGVRRFIRSEEVSADKAYCYDIHGVYYREETHSVPVEMTEGKCDVLATFGTYFCLKGPSSSSQFDPEGCRGGAWECQMTVSLLLRLPNNLHHRMLGQVDFINGGPPCQGFSGMNPFNQSNWSKVQCEMILAFLSFADYFQPRFFLLEHVRNFMSFNKGQAFLYTSGVNNSGGLKARQGAMVLPFGAIIPRYFKHHDPQLFYLHILIQIVGFLLGLATVVVGRTLYNGLESDRFGKFKIQTLESLVLVLSILQVMALNLTSEAGPGRKNRIWVSCILHSCDSHRFERIVGAAEVQEGR</sequence>
<comment type="subcellular location">
    <subcellularLocation>
        <location evidence="1">Cell membrane</location>
    </subcellularLocation>
    <subcellularLocation>
        <location evidence="2">Membrane</location>
        <topology evidence="2">Single-pass type I membrane protein</topology>
    </subcellularLocation>
</comment>
<keyword evidence="10 23" id="KW-0812">Transmembrane</keyword>
<keyword evidence="13 22" id="KW-0547">Nucleotide-binding</keyword>
<dbReference type="Pfam" id="PF23598">
    <property type="entry name" value="LRR_14"/>
    <property type="match status" value="1"/>
</dbReference>
<dbReference type="SUPFAM" id="SSF53335">
    <property type="entry name" value="S-adenosyl-L-methionine-dependent methyltransferases"/>
    <property type="match status" value="1"/>
</dbReference>
<dbReference type="InterPro" id="IPR001525">
    <property type="entry name" value="C5_MeTfrase"/>
</dbReference>
<dbReference type="InterPro" id="IPR011009">
    <property type="entry name" value="Kinase-like_dom_sf"/>
</dbReference>
<evidence type="ECO:0000256" key="21">
    <source>
        <dbReference type="ARBA" id="ARBA00048679"/>
    </source>
</evidence>
<keyword evidence="15 22" id="KW-0067">ATP-binding</keyword>
<evidence type="ECO:0000256" key="3">
    <source>
        <dbReference type="ARBA" id="ARBA00012513"/>
    </source>
</evidence>
<protein>
    <recommendedName>
        <fullName evidence="3">non-specific serine/threonine protein kinase</fullName>
        <ecNumber evidence="3">2.7.11.1</ecNumber>
    </recommendedName>
</protein>
<dbReference type="InterPro" id="IPR008266">
    <property type="entry name" value="Tyr_kinase_AS"/>
</dbReference>
<feature type="transmembrane region" description="Helical" evidence="23">
    <location>
        <begin position="1366"/>
        <end position="1387"/>
    </location>
</feature>
<reference evidence="25 26" key="1">
    <citation type="journal article" date="2018" name="PLoS Genet.">
        <title>Population sequencing reveals clonal diversity and ancestral inbreeding in the grapevine cultivar Chardonnay.</title>
        <authorList>
            <person name="Roach M.J."/>
            <person name="Johnson D.L."/>
            <person name="Bohlmann J."/>
            <person name="van Vuuren H.J."/>
            <person name="Jones S.J."/>
            <person name="Pretorius I.S."/>
            <person name="Schmidt S.A."/>
            <person name="Borneman A.R."/>
        </authorList>
    </citation>
    <scope>NUCLEOTIDE SEQUENCE [LARGE SCALE GENOMIC DNA]</scope>
    <source>
        <strain evidence="26">cv. Chardonnay</strain>
        <tissue evidence="25">Leaf</tissue>
    </source>
</reference>
<dbReference type="GO" id="GO:0008168">
    <property type="term" value="F:methyltransferase activity"/>
    <property type="evidence" value="ECO:0007669"/>
    <property type="project" value="UniProtKB-KW"/>
</dbReference>
<dbReference type="PROSITE" id="PS00094">
    <property type="entry name" value="C5_MTASE_1"/>
    <property type="match status" value="1"/>
</dbReference>
<evidence type="ECO:0000256" key="19">
    <source>
        <dbReference type="ARBA" id="ARBA00023180"/>
    </source>
</evidence>
<dbReference type="GO" id="GO:0032259">
    <property type="term" value="P:methylation"/>
    <property type="evidence" value="ECO:0007669"/>
    <property type="project" value="UniProtKB-KW"/>
</dbReference>
<dbReference type="PROSITE" id="PS00109">
    <property type="entry name" value="PROTEIN_KINASE_TYR"/>
    <property type="match status" value="1"/>
</dbReference>
<dbReference type="Pfam" id="PF13855">
    <property type="entry name" value="LRR_8"/>
    <property type="match status" value="1"/>
</dbReference>
<dbReference type="SMART" id="SM00369">
    <property type="entry name" value="LRR_TYP"/>
    <property type="match status" value="13"/>
</dbReference>
<evidence type="ECO:0000256" key="11">
    <source>
        <dbReference type="ARBA" id="ARBA00022729"/>
    </source>
</evidence>
<dbReference type="SUPFAM" id="SSF52058">
    <property type="entry name" value="L domain-like"/>
    <property type="match status" value="2"/>
</dbReference>
<dbReference type="InterPro" id="IPR029063">
    <property type="entry name" value="SAM-dependent_MTases_sf"/>
</dbReference>
<dbReference type="GO" id="GO:0005886">
    <property type="term" value="C:plasma membrane"/>
    <property type="evidence" value="ECO:0007669"/>
    <property type="project" value="UniProtKB-SubCell"/>
</dbReference>
<name>A0A438J6I2_VITVI</name>
<dbReference type="InterPro" id="IPR003591">
    <property type="entry name" value="Leu-rich_rpt_typical-subtyp"/>
</dbReference>
<evidence type="ECO:0000256" key="10">
    <source>
        <dbReference type="ARBA" id="ARBA00022692"/>
    </source>
</evidence>
<dbReference type="CDD" id="cd08760">
    <property type="entry name" value="Cyt_b561_FRRS1_like"/>
    <property type="match status" value="1"/>
</dbReference>
<gene>
    <name evidence="25" type="primary">VvCHDp000202_4</name>
    <name evidence="25" type="ORF">CK203_023358</name>
</gene>
<keyword evidence="5" id="KW-0597">Phosphoprotein</keyword>
<comment type="catalytic activity">
    <reaction evidence="21">
        <text>L-seryl-[protein] + ATP = O-phospho-L-seryl-[protein] + ADP + H(+)</text>
        <dbReference type="Rhea" id="RHEA:17989"/>
        <dbReference type="Rhea" id="RHEA-COMP:9863"/>
        <dbReference type="Rhea" id="RHEA-COMP:11604"/>
        <dbReference type="ChEBI" id="CHEBI:15378"/>
        <dbReference type="ChEBI" id="CHEBI:29999"/>
        <dbReference type="ChEBI" id="CHEBI:30616"/>
        <dbReference type="ChEBI" id="CHEBI:83421"/>
        <dbReference type="ChEBI" id="CHEBI:456216"/>
        <dbReference type="EC" id="2.7.11.1"/>
    </reaction>
</comment>
<evidence type="ECO:0000256" key="13">
    <source>
        <dbReference type="ARBA" id="ARBA00022741"/>
    </source>
</evidence>
<feature type="transmembrane region" description="Helical" evidence="23">
    <location>
        <begin position="826"/>
        <end position="853"/>
    </location>
</feature>
<keyword evidence="6" id="KW-0489">Methyltransferase</keyword>
<accession>A0A438J6I2</accession>
<keyword evidence="9" id="KW-0949">S-adenosyl-L-methionine</keyword>
<evidence type="ECO:0000313" key="26">
    <source>
        <dbReference type="Proteomes" id="UP000288805"/>
    </source>
</evidence>
<evidence type="ECO:0000256" key="14">
    <source>
        <dbReference type="ARBA" id="ARBA00022777"/>
    </source>
</evidence>
<evidence type="ECO:0000313" key="25">
    <source>
        <dbReference type="EMBL" id="RVX04567.1"/>
    </source>
</evidence>
<keyword evidence="17 23" id="KW-0472">Membrane</keyword>
<dbReference type="EMBL" id="QGNW01000060">
    <property type="protein sequence ID" value="RVX04567.1"/>
    <property type="molecule type" value="Genomic_DNA"/>
</dbReference>
<keyword evidence="19" id="KW-0325">Glycoprotein</keyword>
<dbReference type="InterPro" id="IPR000719">
    <property type="entry name" value="Prot_kinase_dom"/>
</dbReference>
<keyword evidence="16 23" id="KW-1133">Transmembrane helix</keyword>
<feature type="domain" description="Protein kinase" evidence="24">
    <location>
        <begin position="893"/>
        <end position="1152"/>
    </location>
</feature>
<dbReference type="FunFam" id="1.10.510.10:FF:000445">
    <property type="entry name" value="MDIS1-interacting receptor like kinase 2"/>
    <property type="match status" value="1"/>
</dbReference>
<keyword evidence="8" id="KW-0808">Transferase</keyword>
<dbReference type="SUPFAM" id="SSF52047">
    <property type="entry name" value="RNI-like"/>
    <property type="match status" value="1"/>
</dbReference>
<keyword evidence="14 25" id="KW-0418">Kinase</keyword>
<evidence type="ECO:0000256" key="9">
    <source>
        <dbReference type="ARBA" id="ARBA00022691"/>
    </source>
</evidence>
<feature type="transmembrane region" description="Helical" evidence="23">
    <location>
        <begin position="12"/>
        <end position="32"/>
    </location>
</feature>
<evidence type="ECO:0000259" key="24">
    <source>
        <dbReference type="PROSITE" id="PS50011"/>
    </source>
</evidence>
<evidence type="ECO:0000256" key="2">
    <source>
        <dbReference type="ARBA" id="ARBA00004479"/>
    </source>
</evidence>
<dbReference type="PROSITE" id="PS51450">
    <property type="entry name" value="LRR"/>
    <property type="match status" value="2"/>
</dbReference>
<dbReference type="InterPro" id="IPR043151">
    <property type="entry name" value="BAH_sf"/>
</dbReference>
<evidence type="ECO:0000256" key="8">
    <source>
        <dbReference type="ARBA" id="ARBA00022679"/>
    </source>
</evidence>
<dbReference type="PROSITE" id="PS00107">
    <property type="entry name" value="PROTEIN_KINASE_ATP"/>
    <property type="match status" value="1"/>
</dbReference>
<dbReference type="FunFam" id="3.80.10.10:FF:000041">
    <property type="entry name" value="LRR receptor-like serine/threonine-protein kinase ERECTA"/>
    <property type="match status" value="1"/>
</dbReference>
<dbReference type="Proteomes" id="UP000288805">
    <property type="component" value="Unassembled WGS sequence"/>
</dbReference>
<evidence type="ECO:0000256" key="22">
    <source>
        <dbReference type="PROSITE-ProRule" id="PRU10141"/>
    </source>
</evidence>
<evidence type="ECO:0000256" key="20">
    <source>
        <dbReference type="ARBA" id="ARBA00047899"/>
    </source>
</evidence>
<evidence type="ECO:0000256" key="5">
    <source>
        <dbReference type="ARBA" id="ARBA00022553"/>
    </source>
</evidence>
<dbReference type="PANTHER" id="PTHR48053:SF168">
    <property type="entry name" value="LRR RECEPTOR-LIKE KINASE FAMILY PROTEIN"/>
    <property type="match status" value="1"/>
</dbReference>
<dbReference type="InterPro" id="IPR018117">
    <property type="entry name" value="C5_DNA_meth_AS"/>
</dbReference>
<dbReference type="InterPro" id="IPR001611">
    <property type="entry name" value="Leu-rich_rpt"/>
</dbReference>
<evidence type="ECO:0000256" key="7">
    <source>
        <dbReference type="ARBA" id="ARBA00022614"/>
    </source>
</evidence>
<dbReference type="FunFam" id="3.80.10.10:FF:000851">
    <property type="entry name" value="Probable leucine-rich repeat receptor-like protein kinase At1g35710"/>
    <property type="match status" value="1"/>
</dbReference>
<dbReference type="PRINTS" id="PR00019">
    <property type="entry name" value="LEURICHRPT"/>
</dbReference>
<dbReference type="InterPro" id="IPR055414">
    <property type="entry name" value="LRR_R13L4/SHOC2-like"/>
</dbReference>
<dbReference type="EC" id="2.7.11.1" evidence="3"/>
<keyword evidence="12" id="KW-0677">Repeat</keyword>
<comment type="catalytic activity">
    <reaction evidence="20">
        <text>L-threonyl-[protein] + ATP = O-phospho-L-threonyl-[protein] + ADP + H(+)</text>
        <dbReference type="Rhea" id="RHEA:46608"/>
        <dbReference type="Rhea" id="RHEA-COMP:11060"/>
        <dbReference type="Rhea" id="RHEA-COMP:11605"/>
        <dbReference type="ChEBI" id="CHEBI:15378"/>
        <dbReference type="ChEBI" id="CHEBI:30013"/>
        <dbReference type="ChEBI" id="CHEBI:30616"/>
        <dbReference type="ChEBI" id="CHEBI:61977"/>
        <dbReference type="ChEBI" id="CHEBI:456216"/>
        <dbReference type="EC" id="2.7.11.1"/>
    </reaction>
</comment>
<dbReference type="PANTHER" id="PTHR48053">
    <property type="entry name" value="LEUCINE RICH REPEAT FAMILY PROTEIN, EXPRESSED"/>
    <property type="match status" value="1"/>
</dbReference>
<dbReference type="PROSITE" id="PS50011">
    <property type="entry name" value="PROTEIN_KINASE_DOM"/>
    <property type="match status" value="1"/>
</dbReference>
<dbReference type="FunFam" id="3.80.10.10:FF:001375">
    <property type="entry name" value="Uncharacterized protein"/>
    <property type="match status" value="1"/>
</dbReference>
<feature type="transmembrane region" description="Helical" evidence="23">
    <location>
        <begin position="1407"/>
        <end position="1426"/>
    </location>
</feature>
<proteinExistence type="predicted"/>
<evidence type="ECO:0000256" key="4">
    <source>
        <dbReference type="ARBA" id="ARBA00022527"/>
    </source>
</evidence>
<comment type="caution">
    <text evidence="25">The sequence shown here is derived from an EMBL/GenBank/DDBJ whole genome shotgun (WGS) entry which is preliminary data.</text>
</comment>
<dbReference type="SUPFAM" id="SSF56112">
    <property type="entry name" value="Protein kinase-like (PK-like)"/>
    <property type="match status" value="1"/>
</dbReference>
<keyword evidence="18 25" id="KW-0675">Receptor</keyword>
<dbReference type="Pfam" id="PF00560">
    <property type="entry name" value="LRR_1"/>
    <property type="match status" value="11"/>
</dbReference>
<dbReference type="Gene3D" id="3.80.10.10">
    <property type="entry name" value="Ribonuclease Inhibitor"/>
    <property type="match status" value="5"/>
</dbReference>
<dbReference type="Pfam" id="PF00145">
    <property type="entry name" value="DNA_methylase"/>
    <property type="match status" value="1"/>
</dbReference>
<evidence type="ECO:0000256" key="6">
    <source>
        <dbReference type="ARBA" id="ARBA00022603"/>
    </source>
</evidence>
<dbReference type="FunFam" id="3.80.10.10:FF:002048">
    <property type="entry name" value="Uncharacterized protein"/>
    <property type="match status" value="1"/>
</dbReference>
<evidence type="ECO:0000256" key="12">
    <source>
        <dbReference type="ARBA" id="ARBA00022737"/>
    </source>
</evidence>
<feature type="binding site" evidence="22">
    <location>
        <position position="922"/>
    </location>
    <ligand>
        <name>ATP</name>
        <dbReference type="ChEBI" id="CHEBI:30616"/>
    </ligand>
</feature>
<evidence type="ECO:0000256" key="18">
    <source>
        <dbReference type="ARBA" id="ARBA00023170"/>
    </source>
</evidence>
<dbReference type="SMART" id="SM00365">
    <property type="entry name" value="LRR_SD22"/>
    <property type="match status" value="7"/>
</dbReference>
<dbReference type="Gene3D" id="3.40.50.150">
    <property type="entry name" value="Vaccinia Virus protein VP39"/>
    <property type="match status" value="1"/>
</dbReference>
<evidence type="ECO:0000256" key="23">
    <source>
        <dbReference type="SAM" id="Phobius"/>
    </source>
</evidence>
<dbReference type="Gene3D" id="2.30.30.490">
    <property type="match status" value="1"/>
</dbReference>
<dbReference type="Pfam" id="PF08263">
    <property type="entry name" value="LRRNT_2"/>
    <property type="match status" value="1"/>
</dbReference>
<dbReference type="Gene3D" id="1.10.510.10">
    <property type="entry name" value="Transferase(Phosphotransferase) domain 1"/>
    <property type="match status" value="1"/>
</dbReference>
<keyword evidence="4" id="KW-0723">Serine/threonine-protein kinase</keyword>
<dbReference type="GO" id="GO:0005524">
    <property type="term" value="F:ATP binding"/>
    <property type="evidence" value="ECO:0007669"/>
    <property type="project" value="UniProtKB-UniRule"/>
</dbReference>
<dbReference type="Gene3D" id="3.30.200.20">
    <property type="entry name" value="Phosphorylase Kinase, domain 1"/>
    <property type="match status" value="1"/>
</dbReference>
<evidence type="ECO:0000256" key="15">
    <source>
        <dbReference type="ARBA" id="ARBA00022840"/>
    </source>
</evidence>